<reference evidence="2 3" key="1">
    <citation type="submission" date="2017-12" db="EMBL/GenBank/DDBJ databases">
        <title>Comparative genomics of Botrytis spp.</title>
        <authorList>
            <person name="Valero-Jimenez C.A."/>
            <person name="Tapia P."/>
            <person name="Veloso J."/>
            <person name="Silva-Moreno E."/>
            <person name="Staats M."/>
            <person name="Valdes J.H."/>
            <person name="Van Kan J.A.L."/>
        </authorList>
    </citation>
    <scope>NUCLEOTIDE SEQUENCE [LARGE SCALE GENOMIC DNA]</scope>
    <source>
        <strain evidence="2 3">Be9601</strain>
    </source>
</reference>
<dbReference type="SUPFAM" id="SSF81383">
    <property type="entry name" value="F-box domain"/>
    <property type="match status" value="1"/>
</dbReference>
<evidence type="ECO:0000259" key="1">
    <source>
        <dbReference type="Pfam" id="PF12937"/>
    </source>
</evidence>
<dbReference type="InterPro" id="IPR036047">
    <property type="entry name" value="F-box-like_dom_sf"/>
</dbReference>
<dbReference type="AlphaFoldDB" id="A0A4Z1J0P9"/>
<name>A0A4Z1J0P9_9HELO</name>
<dbReference type="InterPro" id="IPR001810">
    <property type="entry name" value="F-box_dom"/>
</dbReference>
<evidence type="ECO:0000313" key="3">
    <source>
        <dbReference type="Proteomes" id="UP000297229"/>
    </source>
</evidence>
<protein>
    <recommendedName>
        <fullName evidence="1">F-box domain-containing protein</fullName>
    </recommendedName>
</protein>
<feature type="domain" description="F-box" evidence="1">
    <location>
        <begin position="73"/>
        <end position="113"/>
    </location>
</feature>
<dbReference type="Proteomes" id="UP000297229">
    <property type="component" value="Unassembled WGS sequence"/>
</dbReference>
<dbReference type="Pfam" id="PF12937">
    <property type="entry name" value="F-box-like"/>
    <property type="match status" value="1"/>
</dbReference>
<keyword evidence="3" id="KW-1185">Reference proteome</keyword>
<organism evidence="2 3">
    <name type="scientific">Botrytis elliptica</name>
    <dbReference type="NCBI Taxonomy" id="278938"/>
    <lineage>
        <taxon>Eukaryota</taxon>
        <taxon>Fungi</taxon>
        <taxon>Dikarya</taxon>
        <taxon>Ascomycota</taxon>
        <taxon>Pezizomycotina</taxon>
        <taxon>Leotiomycetes</taxon>
        <taxon>Helotiales</taxon>
        <taxon>Sclerotiniaceae</taxon>
        <taxon>Botrytis</taxon>
    </lineage>
</organism>
<evidence type="ECO:0000313" key="2">
    <source>
        <dbReference type="EMBL" id="TGO62723.1"/>
    </source>
</evidence>
<sequence>MIKLNKKVTKALPTNRATHDGEYAALHCMTLSEKSDFKRTLNQEKITLSTKLNVQGGSKPKAQFGTPITNSHITRLPQELLLRIASNLDFHGSQNTVPLALTCRSFYLLFSDDIKRVNLKQLICRCTNNDLPQHDMDHVHMPKCRPRPLWSSIEDWTGLEGYLYASGRHDHCCPRQSKLKDCYYWSPRDRLHLPWPIETRGQTTIRIKNQEEAARSLCHALSVGIFIKVSALCDTKTDFFIGRAKTCHYAVPSLKRIQGNLDRQARHCWVKEMMLDYSEWREMIGF</sequence>
<comment type="caution">
    <text evidence="2">The sequence shown here is derived from an EMBL/GenBank/DDBJ whole genome shotgun (WGS) entry which is preliminary data.</text>
</comment>
<accession>A0A4Z1J0P9</accession>
<proteinExistence type="predicted"/>
<gene>
    <name evidence="2" type="ORF">BELL_1105g00020</name>
</gene>
<dbReference type="EMBL" id="PQXM01001103">
    <property type="protein sequence ID" value="TGO62723.1"/>
    <property type="molecule type" value="Genomic_DNA"/>
</dbReference>